<evidence type="ECO:0000313" key="1">
    <source>
        <dbReference type="EMBL" id="CCI87840.1"/>
    </source>
</evidence>
<evidence type="ECO:0000313" key="2">
    <source>
        <dbReference type="EMBL" id="KRN14563.1"/>
    </source>
</evidence>
<organism evidence="1 3">
    <name type="scientific">Lactobacillus gigeriorum DSM 23908 = CRBIP 24.85</name>
    <dbReference type="NCBI Taxonomy" id="1423751"/>
    <lineage>
        <taxon>Bacteria</taxon>
        <taxon>Bacillati</taxon>
        <taxon>Bacillota</taxon>
        <taxon>Bacilli</taxon>
        <taxon>Lactobacillales</taxon>
        <taxon>Lactobacillaceae</taxon>
        <taxon>Lactobacillus</taxon>
    </lineage>
</organism>
<dbReference type="PATRIC" id="fig|1423751.3.peg.669"/>
<dbReference type="STRING" id="1423751.FC38_GL000646"/>
<protein>
    <recommendedName>
        <fullName evidence="5">SAM-dependent methyltransferase</fullName>
    </recommendedName>
</protein>
<sequence>MTDYLSKLALLNKQISHPQVTTQVKEINQIVNAISARELLKKAPVPLGLLPDQYEQILEDIGTEKSQQLKITNKLLNSLRQFLSLRYGIWSVPNLATIQQIQDEFHPKQVLEIMAGNAYWSLGFKTLGIDTIATDSNEWAKTSQTGSSPFIPVFDYDAISAIRRFTQADLILCSWAPNFTKDDLNVVQNWQKYNPHATLLFVGEKDGATNSPDFWHKQLFSHSAAITRINDTFKSFDFIDEQIFQVKQ</sequence>
<evidence type="ECO:0000313" key="3">
    <source>
        <dbReference type="Proteomes" id="UP000009326"/>
    </source>
</evidence>
<dbReference type="AlphaFoldDB" id="I7K252"/>
<dbReference type="Proteomes" id="UP000051521">
    <property type="component" value="Unassembled WGS sequence"/>
</dbReference>
<evidence type="ECO:0008006" key="5">
    <source>
        <dbReference type="Google" id="ProtNLM"/>
    </source>
</evidence>
<reference evidence="2 4" key="2">
    <citation type="journal article" date="2015" name="Genome Announc.">
        <title>Expanding the biotechnology potential of lactobacilli through comparative genomics of 213 strains and associated genera.</title>
        <authorList>
            <person name="Sun Z."/>
            <person name="Harris H.M."/>
            <person name="McCann A."/>
            <person name="Guo C."/>
            <person name="Argimon S."/>
            <person name="Zhang W."/>
            <person name="Yang X."/>
            <person name="Jeffery I.B."/>
            <person name="Cooney J.C."/>
            <person name="Kagawa T.F."/>
            <person name="Liu W."/>
            <person name="Song Y."/>
            <person name="Salvetti E."/>
            <person name="Wrobel A."/>
            <person name="Rasinkangas P."/>
            <person name="Parkhill J."/>
            <person name="Rea M.C."/>
            <person name="O'Sullivan O."/>
            <person name="Ritari J."/>
            <person name="Douillard F.P."/>
            <person name="Paul Ross R."/>
            <person name="Yang R."/>
            <person name="Briner A.E."/>
            <person name="Felis G.E."/>
            <person name="de Vos W.M."/>
            <person name="Barrangou R."/>
            <person name="Klaenhammer T.R."/>
            <person name="Caufield P.W."/>
            <person name="Cui Y."/>
            <person name="Zhang H."/>
            <person name="O'Toole P.W."/>
        </authorList>
    </citation>
    <scope>NUCLEOTIDE SEQUENCE [LARGE SCALE GENOMIC DNA]</scope>
    <source>
        <strain evidence="2 4">DSM 23908</strain>
    </source>
</reference>
<dbReference type="Proteomes" id="UP000009326">
    <property type="component" value="Unassembled WGS sequence"/>
</dbReference>
<accession>I7K252</accession>
<dbReference type="EMBL" id="CAKC01000093">
    <property type="protein sequence ID" value="CCI87840.1"/>
    <property type="molecule type" value="Genomic_DNA"/>
</dbReference>
<gene>
    <name evidence="1" type="ORF">BN52_00730</name>
    <name evidence="2" type="ORF">FC38_GL000646</name>
</gene>
<proteinExistence type="predicted"/>
<name>I7K252_9LACO</name>
<dbReference type="RefSeq" id="WP_008474181.1">
    <property type="nucleotide sequence ID" value="NZ_AYZO01000002.1"/>
</dbReference>
<dbReference type="EMBL" id="AYZO01000002">
    <property type="protein sequence ID" value="KRN14563.1"/>
    <property type="molecule type" value="Genomic_DNA"/>
</dbReference>
<reference evidence="1 3" key="1">
    <citation type="submission" date="2012-06" db="EMBL/GenBank/DDBJ databases">
        <title>Draft genome sequence of Lactobacillus gigeriorum CRBIP 24.85T, isolated from chicken crop.</title>
        <authorList>
            <person name="Cousin S."/>
            <person name="Ma L."/>
            <person name="Creno S."/>
            <person name="Clermont D."/>
            <person name="Loux V."/>
            <person name="Bizet C."/>
            <person name="Bouchier C."/>
        </authorList>
    </citation>
    <scope>NUCLEOTIDE SEQUENCE [LARGE SCALE GENOMIC DNA]</scope>
    <source>
        <strain evidence="3">CRBIP 24.85T</strain>
        <strain evidence="1">Type strain: CRBIP 24.85</strain>
    </source>
</reference>
<evidence type="ECO:0000313" key="4">
    <source>
        <dbReference type="Proteomes" id="UP000051521"/>
    </source>
</evidence>
<dbReference type="OrthoDB" id="2248737at2"/>
<comment type="caution">
    <text evidence="1">The sequence shown here is derived from an EMBL/GenBank/DDBJ whole genome shotgun (WGS) entry which is preliminary data.</text>
</comment>
<keyword evidence="4" id="KW-1185">Reference proteome</keyword>